<dbReference type="GO" id="GO:0005886">
    <property type="term" value="C:plasma membrane"/>
    <property type="evidence" value="ECO:0007669"/>
    <property type="project" value="UniProtKB-SubCell"/>
</dbReference>
<evidence type="ECO:0000256" key="1">
    <source>
        <dbReference type="ARBA" id="ARBA00004651"/>
    </source>
</evidence>
<dbReference type="Pfam" id="PF00005">
    <property type="entry name" value="ABC_tran"/>
    <property type="match status" value="1"/>
</dbReference>
<dbReference type="SUPFAM" id="SSF90123">
    <property type="entry name" value="ABC transporter transmembrane region"/>
    <property type="match status" value="1"/>
</dbReference>
<evidence type="ECO:0000313" key="12">
    <source>
        <dbReference type="Proteomes" id="UP000230551"/>
    </source>
</evidence>
<dbReference type="Gene3D" id="3.40.50.300">
    <property type="entry name" value="P-loop containing nucleotide triphosphate hydrolases"/>
    <property type="match status" value="1"/>
</dbReference>
<feature type="transmembrane region" description="Helical" evidence="8">
    <location>
        <begin position="65"/>
        <end position="86"/>
    </location>
</feature>
<dbReference type="SMART" id="SM00382">
    <property type="entry name" value="AAA"/>
    <property type="match status" value="1"/>
</dbReference>
<dbReference type="RefSeq" id="WP_090592827.1">
    <property type="nucleotide sequence ID" value="NZ_CP104302.1"/>
</dbReference>
<proteinExistence type="predicted"/>
<evidence type="ECO:0000256" key="8">
    <source>
        <dbReference type="SAM" id="Phobius"/>
    </source>
</evidence>
<dbReference type="PROSITE" id="PS50929">
    <property type="entry name" value="ABC_TM1F"/>
    <property type="match status" value="1"/>
</dbReference>
<feature type="domain" description="ABC transmembrane type-1" evidence="10">
    <location>
        <begin position="211"/>
        <end position="392"/>
    </location>
</feature>
<dbReference type="GO" id="GO:0016887">
    <property type="term" value="F:ATP hydrolysis activity"/>
    <property type="evidence" value="ECO:0007669"/>
    <property type="project" value="InterPro"/>
</dbReference>
<dbReference type="Proteomes" id="UP000230551">
    <property type="component" value="Unassembled WGS sequence"/>
</dbReference>
<reference evidence="11 12" key="1">
    <citation type="journal article" date="2017" name="Infect. Genet. Evol.">
        <title>The new phylogeny of the genus Mycobacterium: The old and the news.</title>
        <authorList>
            <person name="Tortoli E."/>
            <person name="Fedrizzi T."/>
            <person name="Meehan C.J."/>
            <person name="Trovato A."/>
            <person name="Grottola A."/>
            <person name="Giacobazzi E."/>
            <person name="Serpini G.F."/>
            <person name="Tagliazucchi S."/>
            <person name="Fabio A."/>
            <person name="Bettua C."/>
            <person name="Bertorelli R."/>
            <person name="Frascaro F."/>
            <person name="De Sanctis V."/>
            <person name="Pecorari M."/>
            <person name="Jousson O."/>
            <person name="Segata N."/>
            <person name="Cirillo D.M."/>
        </authorList>
    </citation>
    <scope>NUCLEOTIDE SEQUENCE [LARGE SCALE GENOMIC DNA]</scope>
    <source>
        <strain evidence="11 12">CIP1034565</strain>
    </source>
</reference>
<dbReference type="STRING" id="85968.GCA_900073015_03510"/>
<dbReference type="PANTHER" id="PTHR11384">
    <property type="entry name" value="ATP-BINDING CASSETTE, SUB-FAMILY D MEMBER"/>
    <property type="match status" value="1"/>
</dbReference>
<dbReference type="GO" id="GO:0005524">
    <property type="term" value="F:ATP binding"/>
    <property type="evidence" value="ECO:0007669"/>
    <property type="project" value="UniProtKB-KW"/>
</dbReference>
<dbReference type="InterPro" id="IPR050835">
    <property type="entry name" value="ABC_transporter_sub-D"/>
</dbReference>
<feature type="domain" description="ABC transporter" evidence="9">
    <location>
        <begin position="426"/>
        <end position="640"/>
    </location>
</feature>
<dbReference type="EMBL" id="PDCN02000004">
    <property type="protein sequence ID" value="PIB76461.1"/>
    <property type="molecule type" value="Genomic_DNA"/>
</dbReference>
<dbReference type="InterPro" id="IPR017871">
    <property type="entry name" value="ABC_transporter-like_CS"/>
</dbReference>
<dbReference type="InterPro" id="IPR003593">
    <property type="entry name" value="AAA+_ATPase"/>
</dbReference>
<accession>A0A2G5PDQ3</accession>
<feature type="transmembrane region" description="Helical" evidence="8">
    <location>
        <begin position="118"/>
        <end position="139"/>
    </location>
</feature>
<evidence type="ECO:0000256" key="7">
    <source>
        <dbReference type="ARBA" id="ARBA00023136"/>
    </source>
</evidence>
<feature type="transmembrane region" description="Helical" evidence="8">
    <location>
        <begin position="248"/>
        <end position="268"/>
    </location>
</feature>
<evidence type="ECO:0000313" key="11">
    <source>
        <dbReference type="EMBL" id="PIB76461.1"/>
    </source>
</evidence>
<dbReference type="PANTHER" id="PTHR11384:SF59">
    <property type="entry name" value="LYSOSOMAL COBALAMIN TRANSPORTER ABCD4"/>
    <property type="match status" value="1"/>
</dbReference>
<dbReference type="GO" id="GO:0140359">
    <property type="term" value="F:ABC-type transporter activity"/>
    <property type="evidence" value="ECO:0007669"/>
    <property type="project" value="InterPro"/>
</dbReference>
<keyword evidence="2" id="KW-0813">Transport</keyword>
<dbReference type="AlphaFoldDB" id="A0A2G5PDQ3"/>
<evidence type="ECO:0000259" key="10">
    <source>
        <dbReference type="PROSITE" id="PS50929"/>
    </source>
</evidence>
<sequence>MEPFEYSIDWANAPLEALIWIGKAWLIAAVATMLVLVLLARFTLWGRQFWRVTRGYFVGPGSARVWVWLAVILLIVMAGVKLDVLLSYQGNDMYSAIQVAVQGLAADNQEVADSGISAFWVSLAKLFSILATLHVLRVMGDLFIAQRFMLTWRAWLTENLTADWLDGRAYYRGRFIDDSIDNPDQRIQADIDVFTTGVGPRTNTPDYLAESTLLFGAITAIASVIAFTPILWNLSGDLTLAGVTIPRAMFWLAFAYVLVATVVAFWIGRPIIRLVFDMEKYNAAFRYALVRLRDAAEPVAFYRGEDAERHQLRNRFAPVVANYKAYINRMMGFTGWNLTMSQIIVILPLLIQAPRLFAQQIKFGDVTQTASAFGSIQSGLSFFRNAYDSFAGWRAAIMRLHGLVIANEQSRELASLTVVDGEDDSVSLRDVDVLTPAGDSLIRELNLRLDPGDTLIVTGRSGSGKTTLLRSLAQLWPYTSGAMARPGGEHDVLFMSQLPYVPLGDLRAVVSYPHEPGEISDQALADALVKVALPQLTGRLDEVADWAKVLSPGEQQRVAFARVLLTAPKVVFMDESTSALDEGLEYLLYDLVRKELPETILVSVSHRNTVEQHHRQELRILGGGQWRIGPPGEFTPAPVS</sequence>
<evidence type="ECO:0000256" key="5">
    <source>
        <dbReference type="ARBA" id="ARBA00022840"/>
    </source>
</evidence>
<comment type="subcellular location">
    <subcellularLocation>
        <location evidence="1">Cell membrane</location>
        <topology evidence="1">Multi-pass membrane protein</topology>
    </subcellularLocation>
</comment>
<evidence type="ECO:0000256" key="3">
    <source>
        <dbReference type="ARBA" id="ARBA00022692"/>
    </source>
</evidence>
<evidence type="ECO:0000256" key="2">
    <source>
        <dbReference type="ARBA" id="ARBA00022448"/>
    </source>
</evidence>
<keyword evidence="4" id="KW-0547">Nucleotide-binding</keyword>
<dbReference type="InterPro" id="IPR003439">
    <property type="entry name" value="ABC_transporter-like_ATP-bd"/>
</dbReference>
<protein>
    <submittedName>
        <fullName evidence="11">Multidrug ABC transporter ATP-binding protein</fullName>
    </submittedName>
</protein>
<dbReference type="Gene3D" id="1.20.1560.10">
    <property type="entry name" value="ABC transporter type 1, transmembrane domain"/>
    <property type="match status" value="1"/>
</dbReference>
<keyword evidence="7 8" id="KW-0472">Membrane</keyword>
<dbReference type="SUPFAM" id="SSF52540">
    <property type="entry name" value="P-loop containing nucleoside triphosphate hydrolases"/>
    <property type="match status" value="1"/>
</dbReference>
<comment type="caution">
    <text evidence="11">The sequence shown here is derived from an EMBL/GenBank/DDBJ whole genome shotgun (WGS) entry which is preliminary data.</text>
</comment>
<dbReference type="Pfam" id="PF06472">
    <property type="entry name" value="ABC_membrane_2"/>
    <property type="match status" value="1"/>
</dbReference>
<keyword evidence="6 8" id="KW-1133">Transmembrane helix</keyword>
<dbReference type="CDD" id="cd03223">
    <property type="entry name" value="ABCD_peroxisomal_ALDP"/>
    <property type="match status" value="1"/>
</dbReference>
<evidence type="ECO:0000259" key="9">
    <source>
        <dbReference type="PROSITE" id="PS50893"/>
    </source>
</evidence>
<evidence type="ECO:0000256" key="4">
    <source>
        <dbReference type="ARBA" id="ARBA00022741"/>
    </source>
</evidence>
<keyword evidence="12" id="KW-1185">Reference proteome</keyword>
<feature type="transmembrane region" description="Helical" evidence="8">
    <location>
        <begin position="20"/>
        <end position="44"/>
    </location>
</feature>
<dbReference type="InterPro" id="IPR027417">
    <property type="entry name" value="P-loop_NTPase"/>
</dbReference>
<dbReference type="PROSITE" id="PS50893">
    <property type="entry name" value="ABC_TRANSPORTER_2"/>
    <property type="match status" value="1"/>
</dbReference>
<feature type="transmembrane region" description="Helical" evidence="8">
    <location>
        <begin position="333"/>
        <end position="351"/>
    </location>
</feature>
<organism evidence="11 12">
    <name type="scientific">Mycolicibacterium brumae</name>
    <dbReference type="NCBI Taxonomy" id="85968"/>
    <lineage>
        <taxon>Bacteria</taxon>
        <taxon>Bacillati</taxon>
        <taxon>Actinomycetota</taxon>
        <taxon>Actinomycetes</taxon>
        <taxon>Mycobacteriales</taxon>
        <taxon>Mycobacteriaceae</taxon>
        <taxon>Mycolicibacterium</taxon>
    </lineage>
</organism>
<dbReference type="InterPro" id="IPR011527">
    <property type="entry name" value="ABC1_TM_dom"/>
</dbReference>
<evidence type="ECO:0000256" key="6">
    <source>
        <dbReference type="ARBA" id="ARBA00022989"/>
    </source>
</evidence>
<dbReference type="OrthoDB" id="9810134at2"/>
<gene>
    <name evidence="11" type="ORF">CQY22_004880</name>
</gene>
<dbReference type="InterPro" id="IPR036640">
    <property type="entry name" value="ABC1_TM_sf"/>
</dbReference>
<name>A0A2G5PDQ3_9MYCO</name>
<feature type="transmembrane region" description="Helical" evidence="8">
    <location>
        <begin position="213"/>
        <end position="232"/>
    </location>
</feature>
<keyword evidence="3 8" id="KW-0812">Transmembrane</keyword>
<dbReference type="PROSITE" id="PS00211">
    <property type="entry name" value="ABC_TRANSPORTER_1"/>
    <property type="match status" value="1"/>
</dbReference>
<keyword evidence="5 11" id="KW-0067">ATP-binding</keyword>